<keyword evidence="10" id="KW-1185">Reference proteome</keyword>
<dbReference type="EMBL" id="PQFZ01000003">
    <property type="protein sequence ID" value="POR54363.1"/>
    <property type="molecule type" value="Genomic_DNA"/>
</dbReference>
<feature type="domain" description="Acyl-CoA oxidase/dehydrogenase middle" evidence="7">
    <location>
        <begin position="189"/>
        <end position="286"/>
    </location>
</feature>
<dbReference type="GO" id="GO:0003995">
    <property type="term" value="F:acyl-CoA dehydrogenase activity"/>
    <property type="evidence" value="ECO:0007669"/>
    <property type="project" value="InterPro"/>
</dbReference>
<dbReference type="InterPro" id="IPR052904">
    <property type="entry name" value="Acyl-CoA_dehydrogenase-like"/>
</dbReference>
<evidence type="ECO:0000256" key="1">
    <source>
        <dbReference type="ARBA" id="ARBA00001974"/>
    </source>
</evidence>
<evidence type="ECO:0000256" key="3">
    <source>
        <dbReference type="ARBA" id="ARBA00022630"/>
    </source>
</evidence>
<organism evidence="9 10">
    <name type="scientific">Bosea psychrotolerans</name>
    <dbReference type="NCBI Taxonomy" id="1871628"/>
    <lineage>
        <taxon>Bacteria</taxon>
        <taxon>Pseudomonadati</taxon>
        <taxon>Pseudomonadota</taxon>
        <taxon>Alphaproteobacteria</taxon>
        <taxon>Hyphomicrobiales</taxon>
        <taxon>Boseaceae</taxon>
        <taxon>Bosea</taxon>
    </lineage>
</organism>
<evidence type="ECO:0000256" key="5">
    <source>
        <dbReference type="RuleBase" id="RU362125"/>
    </source>
</evidence>
<keyword evidence="5" id="KW-0560">Oxidoreductase</keyword>
<dbReference type="Gene3D" id="1.20.140.10">
    <property type="entry name" value="Butyryl-CoA Dehydrogenase, subunit A, domain 3"/>
    <property type="match status" value="1"/>
</dbReference>
<dbReference type="InterPro" id="IPR036250">
    <property type="entry name" value="AcylCo_DH-like_C"/>
</dbReference>
<dbReference type="PANTHER" id="PTHR42707">
    <property type="entry name" value="ACYL-COA DEHYDROGENASE"/>
    <property type="match status" value="1"/>
</dbReference>
<comment type="similarity">
    <text evidence="2 5">Belongs to the acyl-CoA dehydrogenase family.</text>
</comment>
<dbReference type="Pfam" id="PF02770">
    <property type="entry name" value="Acyl-CoA_dh_M"/>
    <property type="match status" value="1"/>
</dbReference>
<dbReference type="InterPro" id="IPR009075">
    <property type="entry name" value="AcylCo_DH/oxidase_C"/>
</dbReference>
<feature type="domain" description="Acyl-CoA dehydrogenase/oxidase C-terminal" evidence="6">
    <location>
        <begin position="296"/>
        <end position="452"/>
    </location>
</feature>
<reference evidence="9 10" key="1">
    <citation type="submission" date="2018-01" db="EMBL/GenBank/DDBJ databases">
        <title>Genomic Encyclopedia of Type Strains, Phase III (KMG-III): the genomes of soil and plant-associated and newly described type strains.</title>
        <authorList>
            <person name="Whitman W."/>
        </authorList>
    </citation>
    <scope>NUCLEOTIDE SEQUENCE [LARGE SCALE GENOMIC DNA]</scope>
    <source>
        <strain evidence="9 10">1131</strain>
    </source>
</reference>
<dbReference type="InterPro" id="IPR041504">
    <property type="entry name" value="AidB_N"/>
</dbReference>
<dbReference type="RefSeq" id="WP_245928132.1">
    <property type="nucleotide sequence ID" value="NZ_PQFZ01000003.1"/>
</dbReference>
<evidence type="ECO:0000259" key="6">
    <source>
        <dbReference type="Pfam" id="PF00441"/>
    </source>
</evidence>
<protein>
    <submittedName>
        <fullName evidence="9">Putative acyl-CoA dehydrogenase</fullName>
    </submittedName>
</protein>
<evidence type="ECO:0000256" key="2">
    <source>
        <dbReference type="ARBA" id="ARBA00009347"/>
    </source>
</evidence>
<gene>
    <name evidence="9" type="ORF">CYD53_103467</name>
</gene>
<dbReference type="Pfam" id="PF00441">
    <property type="entry name" value="Acyl-CoA_dh_1"/>
    <property type="match status" value="1"/>
</dbReference>
<dbReference type="SUPFAM" id="SSF56645">
    <property type="entry name" value="Acyl-CoA dehydrogenase NM domain-like"/>
    <property type="match status" value="1"/>
</dbReference>
<dbReference type="InterPro" id="IPR006089">
    <property type="entry name" value="Acyl-CoA_DH_CS"/>
</dbReference>
<evidence type="ECO:0000256" key="4">
    <source>
        <dbReference type="ARBA" id="ARBA00022827"/>
    </source>
</evidence>
<comment type="cofactor">
    <cofactor evidence="1 5">
        <name>FAD</name>
        <dbReference type="ChEBI" id="CHEBI:57692"/>
    </cofactor>
</comment>
<dbReference type="Gene3D" id="2.40.110.20">
    <property type="match status" value="1"/>
</dbReference>
<dbReference type="Proteomes" id="UP000236919">
    <property type="component" value="Unassembled WGS sequence"/>
</dbReference>
<accession>A0A2S4MHX8</accession>
<evidence type="ECO:0000259" key="8">
    <source>
        <dbReference type="Pfam" id="PF18158"/>
    </source>
</evidence>
<dbReference type="InterPro" id="IPR006091">
    <property type="entry name" value="Acyl-CoA_Oxase/DH_mid-dom"/>
</dbReference>
<name>A0A2S4MHX8_9HYPH</name>
<keyword evidence="3 5" id="KW-0285">Flavoprotein</keyword>
<evidence type="ECO:0000259" key="7">
    <source>
        <dbReference type="Pfam" id="PF02770"/>
    </source>
</evidence>
<evidence type="ECO:0000313" key="9">
    <source>
        <dbReference type="EMBL" id="POR54363.1"/>
    </source>
</evidence>
<dbReference type="AlphaFoldDB" id="A0A2S4MHX8"/>
<dbReference type="Gene3D" id="6.10.250.600">
    <property type="match status" value="1"/>
</dbReference>
<dbReference type="PROSITE" id="PS00073">
    <property type="entry name" value="ACYL_COA_DH_2"/>
    <property type="match status" value="1"/>
</dbReference>
<feature type="domain" description="Adaptive response protein AidB N-terminal" evidence="8">
    <location>
        <begin position="19"/>
        <end position="174"/>
    </location>
</feature>
<evidence type="ECO:0000313" key="10">
    <source>
        <dbReference type="Proteomes" id="UP000236919"/>
    </source>
</evidence>
<comment type="caution">
    <text evidence="9">The sequence shown here is derived from an EMBL/GenBank/DDBJ whole genome shotgun (WGS) entry which is preliminary data.</text>
</comment>
<dbReference type="SUPFAM" id="SSF47203">
    <property type="entry name" value="Acyl-CoA dehydrogenase C-terminal domain-like"/>
    <property type="match status" value="1"/>
</dbReference>
<dbReference type="Pfam" id="PF18158">
    <property type="entry name" value="AidB_N"/>
    <property type="match status" value="1"/>
</dbReference>
<keyword evidence="4 5" id="KW-0274">FAD</keyword>
<dbReference type="PANTHER" id="PTHR42707:SF3">
    <property type="entry name" value="ACYL-COA DEHYDROGENASE AIDB-RELATED"/>
    <property type="match status" value="1"/>
</dbReference>
<dbReference type="InterPro" id="IPR009100">
    <property type="entry name" value="AcylCoA_DH/oxidase_NM_dom_sf"/>
</dbReference>
<proteinExistence type="inferred from homology"/>
<sequence>MPSMIDARIYPATTHEVTNQSGALTGVNLFEADRILREAVDREGAGWVADRASRLGAAAGDPEIQEHAHLANKHGPALKSHDRFGHRIDAVEFHPSYHALMGLAFGSGVHSLAWTANRPGAHAGRAALSYLWNEIENGVGCPTGMAYSAIPSLRLVPAIRTLWEGKALAEAYDPRAIPVDDKTAVTIGMALTEKQGGSDLRANTTGAEPVNGGGTGGEYRLTGHKWFCSAPMSDAFLTLAQTEKGPSCFFVPRSLPDGTRNRFFIQRLKDKCGNRSNASSEIEYDDTYAILLGEEGRGVRAAIEMAHLTRLDFAIGSAGLMRWALNLTLHHTHGRRVFQRVLADQPLMRNVLADLCLESEAATVIAFRLARAVDESAAGSEQARLLERILTPVAKFWNCKRVPAFIAEALECHGGNGFIEEQPMARLYREAPLNGIWEGTGNVICLDVLRALQREPDSVAALLDELALARGVDHRLDTAIDALEVELSDPLELEHRARQITAMIATVMEASLLVRHSIPAVADAYLASRLEGLPNRAFGSLPRGVDAAAIIARSRLQ</sequence>